<sequence length="128" mass="14784">MCLVLECKTGFLATEIAEVESTRRGILPNLRPKSLRVAFIHKSWEQQLAAAIYSASVVDKDTLACLQEDQETREAPKSWHVPEVDLRSFWQPAWSASKNSLREREEPEEYQRLSSGLNLRYLKMRFTA</sequence>
<protein>
    <submittedName>
        <fullName evidence="1">Uncharacterized protein</fullName>
    </submittedName>
</protein>
<proteinExistence type="predicted"/>
<evidence type="ECO:0000313" key="1">
    <source>
        <dbReference type="EMBL" id="WVZ80994.1"/>
    </source>
</evidence>
<name>A0AAQ3TYF2_PASNO</name>
<evidence type="ECO:0000313" key="2">
    <source>
        <dbReference type="Proteomes" id="UP001341281"/>
    </source>
</evidence>
<dbReference type="AlphaFoldDB" id="A0AAQ3TYF2"/>
<gene>
    <name evidence="1" type="ORF">U9M48_028422</name>
</gene>
<organism evidence="1 2">
    <name type="scientific">Paspalum notatum var. saurae</name>
    <dbReference type="NCBI Taxonomy" id="547442"/>
    <lineage>
        <taxon>Eukaryota</taxon>
        <taxon>Viridiplantae</taxon>
        <taxon>Streptophyta</taxon>
        <taxon>Embryophyta</taxon>
        <taxon>Tracheophyta</taxon>
        <taxon>Spermatophyta</taxon>
        <taxon>Magnoliopsida</taxon>
        <taxon>Liliopsida</taxon>
        <taxon>Poales</taxon>
        <taxon>Poaceae</taxon>
        <taxon>PACMAD clade</taxon>
        <taxon>Panicoideae</taxon>
        <taxon>Andropogonodae</taxon>
        <taxon>Paspaleae</taxon>
        <taxon>Paspalinae</taxon>
        <taxon>Paspalum</taxon>
    </lineage>
</organism>
<dbReference type="Proteomes" id="UP001341281">
    <property type="component" value="Chromosome 06"/>
</dbReference>
<dbReference type="EMBL" id="CP144750">
    <property type="protein sequence ID" value="WVZ80994.1"/>
    <property type="molecule type" value="Genomic_DNA"/>
</dbReference>
<accession>A0AAQ3TYF2</accession>
<reference evidence="1 2" key="1">
    <citation type="submission" date="2024-02" db="EMBL/GenBank/DDBJ databases">
        <title>High-quality chromosome-scale genome assembly of Pensacola bahiagrass (Paspalum notatum Flugge var. saurae).</title>
        <authorList>
            <person name="Vega J.M."/>
            <person name="Podio M."/>
            <person name="Orjuela J."/>
            <person name="Siena L.A."/>
            <person name="Pessino S.C."/>
            <person name="Combes M.C."/>
            <person name="Mariac C."/>
            <person name="Albertini E."/>
            <person name="Pupilli F."/>
            <person name="Ortiz J.P.A."/>
            <person name="Leblanc O."/>
        </authorList>
    </citation>
    <scope>NUCLEOTIDE SEQUENCE [LARGE SCALE GENOMIC DNA]</scope>
    <source>
        <strain evidence="1">R1</strain>
        <tissue evidence="1">Leaf</tissue>
    </source>
</reference>
<keyword evidence="2" id="KW-1185">Reference proteome</keyword>